<evidence type="ECO:0000256" key="2">
    <source>
        <dbReference type="ARBA" id="ARBA00004651"/>
    </source>
</evidence>
<dbReference type="InterPro" id="IPR003594">
    <property type="entry name" value="HATPase_dom"/>
</dbReference>
<evidence type="ECO:0000256" key="8">
    <source>
        <dbReference type="ARBA" id="ARBA00022741"/>
    </source>
</evidence>
<proteinExistence type="predicted"/>
<evidence type="ECO:0000256" key="10">
    <source>
        <dbReference type="ARBA" id="ARBA00022840"/>
    </source>
</evidence>
<dbReference type="InterPro" id="IPR036890">
    <property type="entry name" value="HATPase_C_sf"/>
</dbReference>
<comment type="caution">
    <text evidence="17">The sequence shown here is derived from an EMBL/GenBank/DDBJ whole genome shotgun (WGS) entry which is preliminary data.</text>
</comment>
<keyword evidence="5" id="KW-0597">Phosphoprotein</keyword>
<evidence type="ECO:0000256" key="7">
    <source>
        <dbReference type="ARBA" id="ARBA00022692"/>
    </source>
</evidence>
<dbReference type="InterPro" id="IPR036097">
    <property type="entry name" value="HisK_dim/P_sf"/>
</dbReference>
<evidence type="ECO:0000313" key="18">
    <source>
        <dbReference type="Proteomes" id="UP001652338"/>
    </source>
</evidence>
<evidence type="ECO:0000256" key="1">
    <source>
        <dbReference type="ARBA" id="ARBA00000085"/>
    </source>
</evidence>
<evidence type="ECO:0000256" key="4">
    <source>
        <dbReference type="ARBA" id="ARBA00022475"/>
    </source>
</evidence>
<evidence type="ECO:0000256" key="3">
    <source>
        <dbReference type="ARBA" id="ARBA00012438"/>
    </source>
</evidence>
<dbReference type="Pfam" id="PF00512">
    <property type="entry name" value="HisKA"/>
    <property type="match status" value="1"/>
</dbReference>
<keyword evidence="4" id="KW-1003">Cell membrane</keyword>
<gene>
    <name evidence="17" type="ORF">OCV47_00220</name>
</gene>
<dbReference type="InterPro" id="IPR050398">
    <property type="entry name" value="HssS/ArlS-like"/>
</dbReference>
<feature type="transmembrane region" description="Helical" evidence="14">
    <location>
        <begin position="12"/>
        <end position="32"/>
    </location>
</feature>
<evidence type="ECO:0000256" key="11">
    <source>
        <dbReference type="ARBA" id="ARBA00022989"/>
    </source>
</evidence>
<dbReference type="Gene3D" id="6.10.340.10">
    <property type="match status" value="1"/>
</dbReference>
<dbReference type="SMART" id="SM00388">
    <property type="entry name" value="HisKA"/>
    <property type="match status" value="1"/>
</dbReference>
<comment type="subcellular location">
    <subcellularLocation>
        <location evidence="2">Cell membrane</location>
        <topology evidence="2">Multi-pass membrane protein</topology>
    </subcellularLocation>
</comment>
<keyword evidence="8" id="KW-0547">Nucleotide-binding</keyword>
<dbReference type="Proteomes" id="UP001652338">
    <property type="component" value="Unassembled WGS sequence"/>
</dbReference>
<dbReference type="PROSITE" id="PS50885">
    <property type="entry name" value="HAMP"/>
    <property type="match status" value="1"/>
</dbReference>
<dbReference type="Gene3D" id="3.30.565.10">
    <property type="entry name" value="Histidine kinase-like ATPase, C-terminal domain"/>
    <property type="match status" value="1"/>
</dbReference>
<keyword evidence="12" id="KW-0902">Two-component regulatory system</keyword>
<dbReference type="PANTHER" id="PTHR45528:SF1">
    <property type="entry name" value="SENSOR HISTIDINE KINASE CPXA"/>
    <property type="match status" value="1"/>
</dbReference>
<evidence type="ECO:0000256" key="12">
    <source>
        <dbReference type="ARBA" id="ARBA00023012"/>
    </source>
</evidence>
<dbReference type="Gene3D" id="1.10.287.130">
    <property type="match status" value="1"/>
</dbReference>
<dbReference type="InterPro" id="IPR003661">
    <property type="entry name" value="HisK_dim/P_dom"/>
</dbReference>
<keyword evidence="10" id="KW-0067">ATP-binding</keyword>
<name>A0ABT2SH05_9FIRM</name>
<dbReference type="PANTHER" id="PTHR45528">
    <property type="entry name" value="SENSOR HISTIDINE KINASE CPXA"/>
    <property type="match status" value="1"/>
</dbReference>
<sequence length="502" mass="57488">MKHSIKTQLAVSFISLMALILGANFLINNFFLEKYYIYQKERALIDIYEQLDEIGDASEFKSSEFDDEFQQISGTNNVEMTILSPEEDGSFVAVYQSRDNRIMRGRVEGYLFGFSMENDHQEVLVSTDNYTIQQCEDSFEKIEYLEAWGKLSSGCYFLMRIPIQSIKDNVKISNRFVAYTLLLGILVAVAMIWWMSKKITEPLSELTALSRRMANLEFDAKYVSGGKNEIGQLGENFNHMSETLEKTISELKTANNELQTDLNQKIQIDEMRKEFLSNVSHELKTPIALIQGYAEGLQDCINDDAESREFYCEVIIDEAAKMNNMVKKLLSLNQLEFGNDVVNIQRFDLTELINGVIQSSTLLAEQKGATISFDQKQPLYVWGDEFKLEEVVTNYISNAINHVDGEKQIEVTVLHQDEKIRVSVFNTGQPIPDDSLDKVWIKFYKVDKARTREYGGSGIGLSIVKAIMDSHHQKYGVYNRKEGVVFWFELDSAERGGEYETN</sequence>
<evidence type="ECO:0000313" key="17">
    <source>
        <dbReference type="EMBL" id="MCU6723793.1"/>
    </source>
</evidence>
<feature type="domain" description="HAMP" evidence="16">
    <location>
        <begin position="197"/>
        <end position="249"/>
    </location>
</feature>
<keyword evidence="6" id="KW-0808">Transferase</keyword>
<feature type="domain" description="Histidine kinase" evidence="15">
    <location>
        <begin position="278"/>
        <end position="494"/>
    </location>
</feature>
<evidence type="ECO:0000256" key="14">
    <source>
        <dbReference type="SAM" id="Phobius"/>
    </source>
</evidence>
<evidence type="ECO:0000259" key="16">
    <source>
        <dbReference type="PROSITE" id="PS50885"/>
    </source>
</evidence>
<evidence type="ECO:0000256" key="13">
    <source>
        <dbReference type="ARBA" id="ARBA00023136"/>
    </source>
</evidence>
<evidence type="ECO:0000256" key="9">
    <source>
        <dbReference type="ARBA" id="ARBA00022777"/>
    </source>
</evidence>
<evidence type="ECO:0000259" key="15">
    <source>
        <dbReference type="PROSITE" id="PS50109"/>
    </source>
</evidence>
<dbReference type="Pfam" id="PF00672">
    <property type="entry name" value="HAMP"/>
    <property type="match status" value="1"/>
</dbReference>
<dbReference type="CDD" id="cd00082">
    <property type="entry name" value="HisKA"/>
    <property type="match status" value="1"/>
</dbReference>
<keyword evidence="7 14" id="KW-0812">Transmembrane</keyword>
<keyword evidence="11 14" id="KW-1133">Transmembrane helix</keyword>
<keyword evidence="18" id="KW-1185">Reference proteome</keyword>
<feature type="transmembrane region" description="Helical" evidence="14">
    <location>
        <begin position="176"/>
        <end position="195"/>
    </location>
</feature>
<dbReference type="PROSITE" id="PS50109">
    <property type="entry name" value="HIS_KIN"/>
    <property type="match status" value="1"/>
</dbReference>
<organism evidence="17 18">
    <name type="scientific">Muricoprocola aceti</name>
    <dbReference type="NCBI Taxonomy" id="2981772"/>
    <lineage>
        <taxon>Bacteria</taxon>
        <taxon>Bacillati</taxon>
        <taxon>Bacillota</taxon>
        <taxon>Clostridia</taxon>
        <taxon>Lachnospirales</taxon>
        <taxon>Lachnospiraceae</taxon>
        <taxon>Muricoprocola</taxon>
    </lineage>
</organism>
<comment type="catalytic activity">
    <reaction evidence="1">
        <text>ATP + protein L-histidine = ADP + protein N-phospho-L-histidine.</text>
        <dbReference type="EC" id="2.7.13.3"/>
    </reaction>
</comment>
<evidence type="ECO:0000256" key="6">
    <source>
        <dbReference type="ARBA" id="ARBA00022679"/>
    </source>
</evidence>
<dbReference type="CDD" id="cd06225">
    <property type="entry name" value="HAMP"/>
    <property type="match status" value="1"/>
</dbReference>
<dbReference type="EC" id="2.7.13.3" evidence="3"/>
<dbReference type="Pfam" id="PF02518">
    <property type="entry name" value="HATPase_c"/>
    <property type="match status" value="1"/>
</dbReference>
<evidence type="ECO:0000256" key="5">
    <source>
        <dbReference type="ARBA" id="ARBA00022553"/>
    </source>
</evidence>
<dbReference type="SUPFAM" id="SSF47384">
    <property type="entry name" value="Homodimeric domain of signal transducing histidine kinase"/>
    <property type="match status" value="1"/>
</dbReference>
<dbReference type="EMBL" id="JAOQKE010000001">
    <property type="protein sequence ID" value="MCU6723793.1"/>
    <property type="molecule type" value="Genomic_DNA"/>
</dbReference>
<dbReference type="InterPro" id="IPR003660">
    <property type="entry name" value="HAMP_dom"/>
</dbReference>
<accession>A0ABT2SH05</accession>
<protein>
    <recommendedName>
        <fullName evidence="3">histidine kinase</fullName>
        <ecNumber evidence="3">2.7.13.3</ecNumber>
    </recommendedName>
</protein>
<reference evidence="17 18" key="1">
    <citation type="journal article" date="2021" name="ISME Commun">
        <title>Automated analysis of genomic sequences facilitates high-throughput and comprehensive description of bacteria.</title>
        <authorList>
            <person name="Hitch T.C.A."/>
        </authorList>
    </citation>
    <scope>NUCLEOTIDE SEQUENCE [LARGE SCALE GENOMIC DNA]</scope>
    <source>
        <strain evidence="17 18">Sanger_29</strain>
    </source>
</reference>
<dbReference type="SMART" id="SM00304">
    <property type="entry name" value="HAMP"/>
    <property type="match status" value="1"/>
</dbReference>
<dbReference type="RefSeq" id="WP_262652949.1">
    <property type="nucleotide sequence ID" value="NZ_JAOQKE010000001.1"/>
</dbReference>
<dbReference type="GO" id="GO:0016301">
    <property type="term" value="F:kinase activity"/>
    <property type="evidence" value="ECO:0007669"/>
    <property type="project" value="UniProtKB-KW"/>
</dbReference>
<dbReference type="SUPFAM" id="SSF55874">
    <property type="entry name" value="ATPase domain of HSP90 chaperone/DNA topoisomerase II/histidine kinase"/>
    <property type="match status" value="1"/>
</dbReference>
<dbReference type="SMART" id="SM00387">
    <property type="entry name" value="HATPase_c"/>
    <property type="match status" value="1"/>
</dbReference>
<keyword evidence="13 14" id="KW-0472">Membrane</keyword>
<dbReference type="SUPFAM" id="SSF158472">
    <property type="entry name" value="HAMP domain-like"/>
    <property type="match status" value="1"/>
</dbReference>
<keyword evidence="9 17" id="KW-0418">Kinase</keyword>
<dbReference type="InterPro" id="IPR005467">
    <property type="entry name" value="His_kinase_dom"/>
</dbReference>